<dbReference type="EMBL" id="QPJL01000001">
    <property type="protein sequence ID" value="RCW88936.1"/>
    <property type="molecule type" value="Genomic_DNA"/>
</dbReference>
<dbReference type="InterPro" id="IPR011008">
    <property type="entry name" value="Dimeric_a/b-barrel"/>
</dbReference>
<dbReference type="AlphaFoldDB" id="A0A368ZBQ8"/>
<name>A0A368ZBQ8_9RHOB</name>
<reference evidence="2 3" key="1">
    <citation type="submission" date="2018-07" db="EMBL/GenBank/DDBJ databases">
        <title>Genomic Encyclopedia of Type Strains, Phase III (KMG-III): the genomes of soil and plant-associated and newly described type strains.</title>
        <authorList>
            <person name="Whitman W."/>
        </authorList>
    </citation>
    <scope>NUCLEOTIDE SEQUENCE [LARGE SCALE GENOMIC DNA]</scope>
    <source>
        <strain evidence="2 3">CECT 8525</strain>
    </source>
</reference>
<dbReference type="Pfam" id="PF03992">
    <property type="entry name" value="ABM"/>
    <property type="match status" value="1"/>
</dbReference>
<dbReference type="InterPro" id="IPR052936">
    <property type="entry name" value="Jasmonate_Hydroxylase-like"/>
</dbReference>
<dbReference type="InterPro" id="IPR007138">
    <property type="entry name" value="ABM_dom"/>
</dbReference>
<sequence>MIAVIFEFQHDHAERHPDPIGSLAAELARIPGHLSLERFESASTPGKQLSLAFFTDEDAVAQWRNLWGHRAAETEARAGHLGPYRLRMAWVSHDYGPPADILAGGKDPE</sequence>
<dbReference type="OrthoDB" id="9797060at2"/>
<dbReference type="GO" id="GO:0004497">
    <property type="term" value="F:monooxygenase activity"/>
    <property type="evidence" value="ECO:0007669"/>
    <property type="project" value="UniProtKB-KW"/>
</dbReference>
<evidence type="ECO:0000259" key="1">
    <source>
        <dbReference type="Pfam" id="PF03992"/>
    </source>
</evidence>
<comment type="caution">
    <text evidence="2">The sequence shown here is derived from an EMBL/GenBank/DDBJ whole genome shotgun (WGS) entry which is preliminary data.</text>
</comment>
<dbReference type="SUPFAM" id="SSF54909">
    <property type="entry name" value="Dimeric alpha+beta barrel"/>
    <property type="match status" value="1"/>
</dbReference>
<keyword evidence="2" id="KW-0560">Oxidoreductase</keyword>
<evidence type="ECO:0000313" key="2">
    <source>
        <dbReference type="EMBL" id="RCW88936.1"/>
    </source>
</evidence>
<keyword evidence="3" id="KW-1185">Reference proteome</keyword>
<protein>
    <submittedName>
        <fullName evidence="2">Heme-degrading monooxygenase HmoA</fullName>
    </submittedName>
</protein>
<organism evidence="2 3">
    <name type="scientific">Paracoccus lutimaris</name>
    <dbReference type="NCBI Taxonomy" id="1490030"/>
    <lineage>
        <taxon>Bacteria</taxon>
        <taxon>Pseudomonadati</taxon>
        <taxon>Pseudomonadota</taxon>
        <taxon>Alphaproteobacteria</taxon>
        <taxon>Rhodobacterales</taxon>
        <taxon>Paracoccaceae</taxon>
        <taxon>Paracoccus</taxon>
    </lineage>
</organism>
<dbReference type="Gene3D" id="3.30.70.100">
    <property type="match status" value="1"/>
</dbReference>
<evidence type="ECO:0000313" key="3">
    <source>
        <dbReference type="Proteomes" id="UP000253345"/>
    </source>
</evidence>
<gene>
    <name evidence="2" type="ORF">DFP89_101374</name>
</gene>
<dbReference type="Proteomes" id="UP000253345">
    <property type="component" value="Unassembled WGS sequence"/>
</dbReference>
<feature type="domain" description="ABM" evidence="1">
    <location>
        <begin position="6"/>
        <end position="72"/>
    </location>
</feature>
<accession>A0A368ZBQ8</accession>
<dbReference type="PANTHER" id="PTHR37811">
    <property type="entry name" value="BLL5343 PROTEIN"/>
    <property type="match status" value="1"/>
</dbReference>
<dbReference type="PANTHER" id="PTHR37811:SF2">
    <property type="entry name" value="ABM DOMAIN-CONTAINING PROTEIN"/>
    <property type="match status" value="1"/>
</dbReference>
<keyword evidence="2" id="KW-0503">Monooxygenase</keyword>
<proteinExistence type="predicted"/>
<dbReference type="RefSeq" id="WP_114347668.1">
    <property type="nucleotide sequence ID" value="NZ_QPJL01000001.1"/>
</dbReference>